<dbReference type="GeneID" id="108014159"/>
<organism evidence="6 7">
    <name type="scientific">Drosophila suzukii</name>
    <name type="common">Spotted-wing drosophila fruit fly</name>
    <dbReference type="NCBI Taxonomy" id="28584"/>
    <lineage>
        <taxon>Eukaryota</taxon>
        <taxon>Metazoa</taxon>
        <taxon>Ecdysozoa</taxon>
        <taxon>Arthropoda</taxon>
        <taxon>Hexapoda</taxon>
        <taxon>Insecta</taxon>
        <taxon>Pterygota</taxon>
        <taxon>Neoptera</taxon>
        <taxon>Endopterygota</taxon>
        <taxon>Diptera</taxon>
        <taxon>Brachycera</taxon>
        <taxon>Muscomorpha</taxon>
        <taxon>Ephydroidea</taxon>
        <taxon>Drosophilidae</taxon>
        <taxon>Drosophila</taxon>
        <taxon>Sophophora</taxon>
    </lineage>
</organism>
<feature type="region of interest" description="Disordered" evidence="4">
    <location>
        <begin position="1"/>
        <end position="24"/>
    </location>
</feature>
<evidence type="ECO:0000259" key="5">
    <source>
        <dbReference type="PROSITE" id="PS50222"/>
    </source>
</evidence>
<dbReference type="RefSeq" id="XP_036673994.3">
    <property type="nucleotide sequence ID" value="XM_036818099.3"/>
</dbReference>
<evidence type="ECO:0000256" key="4">
    <source>
        <dbReference type="SAM" id="MobiDB-lite"/>
    </source>
</evidence>
<dbReference type="PANTHER" id="PTHR13025:SF6">
    <property type="entry name" value="EF-HAND DOMAIN-CONTAINING PROTEIN-RELATED"/>
    <property type="match status" value="1"/>
</dbReference>
<gene>
    <name evidence="7" type="primary">LOC108014159</name>
</gene>
<feature type="compositionally biased region" description="Basic and acidic residues" evidence="4">
    <location>
        <begin position="1"/>
        <end position="11"/>
    </location>
</feature>
<evidence type="ECO:0000256" key="3">
    <source>
        <dbReference type="ARBA" id="ARBA00022837"/>
    </source>
</evidence>
<dbReference type="SUPFAM" id="SSF47473">
    <property type="entry name" value="EF-hand"/>
    <property type="match status" value="1"/>
</dbReference>
<proteinExistence type="predicted"/>
<dbReference type="InterPro" id="IPR011992">
    <property type="entry name" value="EF-hand-dom_pair"/>
</dbReference>
<dbReference type="Gene3D" id="1.10.238.10">
    <property type="entry name" value="EF-hand"/>
    <property type="match status" value="1"/>
</dbReference>
<accession>A0AB40A942</accession>
<dbReference type="InterPro" id="IPR002048">
    <property type="entry name" value="EF_hand_dom"/>
</dbReference>
<keyword evidence="3" id="KW-0106">Calcium</keyword>
<keyword evidence="6" id="KW-1185">Reference proteome</keyword>
<dbReference type="PROSITE" id="PS50222">
    <property type="entry name" value="EF_HAND_2"/>
    <property type="match status" value="1"/>
</dbReference>
<dbReference type="AlphaFoldDB" id="A0AB40A942"/>
<dbReference type="Proteomes" id="UP001652628">
    <property type="component" value="Chromosome 3"/>
</dbReference>
<keyword evidence="2" id="KW-0677">Repeat</keyword>
<name>A0AB40A942_DROSZ</name>
<dbReference type="InterPro" id="IPR018247">
    <property type="entry name" value="EF_Hand_1_Ca_BS"/>
</dbReference>
<evidence type="ECO:0000256" key="2">
    <source>
        <dbReference type="ARBA" id="ARBA00022737"/>
    </source>
</evidence>
<dbReference type="PANTHER" id="PTHR13025">
    <property type="entry name" value="EF-HAND DOMAIN-CONTAINING PROTEIN D"/>
    <property type="match status" value="1"/>
</dbReference>
<feature type="domain" description="EF-hand" evidence="5">
    <location>
        <begin position="215"/>
        <end position="250"/>
    </location>
</feature>
<dbReference type="InterPro" id="IPR040365">
    <property type="entry name" value="EFHD1/2"/>
</dbReference>
<protein>
    <submittedName>
        <fullName evidence="7">EF-hand domain-containing protein D2 homolog</fullName>
    </submittedName>
</protein>
<evidence type="ECO:0000313" key="6">
    <source>
        <dbReference type="Proteomes" id="UP001652628"/>
    </source>
</evidence>
<dbReference type="GO" id="GO:0005509">
    <property type="term" value="F:calcium ion binding"/>
    <property type="evidence" value="ECO:0007669"/>
    <property type="project" value="InterPro"/>
</dbReference>
<evidence type="ECO:0000256" key="1">
    <source>
        <dbReference type="ARBA" id="ARBA00022723"/>
    </source>
</evidence>
<evidence type="ECO:0000313" key="7">
    <source>
        <dbReference type="RefSeq" id="XP_036673994.3"/>
    </source>
</evidence>
<reference evidence="7" key="1">
    <citation type="submission" date="2025-08" db="UniProtKB">
        <authorList>
            <consortium name="RefSeq"/>
        </authorList>
    </citation>
    <scope>IDENTIFICATION</scope>
</reference>
<dbReference type="PROSITE" id="PS00018">
    <property type="entry name" value="EF_HAND_1"/>
    <property type="match status" value="1"/>
</dbReference>
<keyword evidence="1" id="KW-0479">Metal-binding</keyword>
<sequence length="376" mass="42670">MSEAVDVRDQFEIPAARSNESQTSLQNDPKIELEKWMKVVVWDEIINALNIQEVTEESFEATEAAEKNLEVPEEANYREGFETPEELEESNEFAIKDISLVEEDEGELVSGSSFTSCCSYKYIRQSILNRGLRNASTLSLDSGVDIDSLTDPSHNRELYQAHDSPSGKYIEENCSSIKIVMEKRKIDVTPEGSECDIELSLDEVYQRFSAWFNRNEIDTAFSCFMQVDEDRDGYICLGELKRFLEKLEMPQTHLAAKNVMNHVVGNQESRLNFCQGLLVYGTLMNRLELRKWNLQDREKQRLARKEAVDVSEVGVSGAKLFFEAKIAMQTEPLALSSDQPVTKVAANHSPTCLKTASKREQFKSAAAVFKKLESDQ</sequence>